<dbReference type="Pfam" id="PF00571">
    <property type="entry name" value="CBS"/>
    <property type="match status" value="2"/>
</dbReference>
<dbReference type="CDD" id="cd05014">
    <property type="entry name" value="SIS_Kpsf"/>
    <property type="match status" value="1"/>
</dbReference>
<dbReference type="Proteomes" id="UP000617145">
    <property type="component" value="Unassembled WGS sequence"/>
</dbReference>
<keyword evidence="11" id="KW-1185">Reference proteome</keyword>
<feature type="domain" description="SIS" evidence="9">
    <location>
        <begin position="50"/>
        <end position="193"/>
    </location>
</feature>
<accession>A0A8J3EHI7</accession>
<dbReference type="InterPro" id="IPR004800">
    <property type="entry name" value="KdsD/KpsF-type"/>
</dbReference>
<keyword evidence="5" id="KW-0862">Zinc</keyword>
<dbReference type="EMBL" id="BMJV01000006">
    <property type="protein sequence ID" value="GGG78730.1"/>
    <property type="molecule type" value="Genomic_DNA"/>
</dbReference>
<dbReference type="NCBIfam" id="TIGR00393">
    <property type="entry name" value="kpsF"/>
    <property type="match status" value="1"/>
</dbReference>
<feature type="site" description="Catalytically relevant" evidence="6">
    <location>
        <position position="202"/>
    </location>
</feature>
<comment type="caution">
    <text evidence="10">The sequence shown here is derived from an EMBL/GenBank/DDBJ whole genome shotgun (WGS) entry which is preliminary data.</text>
</comment>
<feature type="domain" description="CBS" evidence="8">
    <location>
        <begin position="218"/>
        <end position="277"/>
    </location>
</feature>
<comment type="similarity">
    <text evidence="1 4">Belongs to the SIS family. GutQ/KpsF subfamily.</text>
</comment>
<dbReference type="Gene3D" id="3.40.50.10490">
    <property type="entry name" value="Glucose-6-phosphate isomerase like protein, domain 1"/>
    <property type="match status" value="1"/>
</dbReference>
<keyword evidence="2" id="KW-0677">Repeat</keyword>
<keyword evidence="3 7" id="KW-0129">CBS domain</keyword>
<evidence type="ECO:0000256" key="2">
    <source>
        <dbReference type="ARBA" id="ARBA00022737"/>
    </source>
</evidence>
<evidence type="ECO:0000259" key="9">
    <source>
        <dbReference type="PROSITE" id="PS51464"/>
    </source>
</evidence>
<dbReference type="GO" id="GO:0046872">
    <property type="term" value="F:metal ion binding"/>
    <property type="evidence" value="ECO:0007669"/>
    <property type="project" value="UniProtKB-KW"/>
</dbReference>
<feature type="binding site" evidence="5">
    <location>
        <position position="91"/>
    </location>
    <ligand>
        <name>Zn(2+)</name>
        <dbReference type="ChEBI" id="CHEBI:29105"/>
    </ligand>
</feature>
<dbReference type="GO" id="GO:0005975">
    <property type="term" value="P:carbohydrate metabolic process"/>
    <property type="evidence" value="ECO:0007669"/>
    <property type="project" value="InterPro"/>
</dbReference>
<dbReference type="SMART" id="SM00116">
    <property type="entry name" value="CBS"/>
    <property type="match status" value="2"/>
</dbReference>
<gene>
    <name evidence="10" type="ORF">GCM10011415_29680</name>
</gene>
<reference evidence="10" key="1">
    <citation type="journal article" date="2014" name="Int. J. Syst. Evol. Microbiol.">
        <title>Complete genome sequence of Corynebacterium casei LMG S-19264T (=DSM 44701T), isolated from a smear-ripened cheese.</title>
        <authorList>
            <consortium name="US DOE Joint Genome Institute (JGI-PGF)"/>
            <person name="Walter F."/>
            <person name="Albersmeier A."/>
            <person name="Kalinowski J."/>
            <person name="Ruckert C."/>
        </authorList>
    </citation>
    <scope>NUCLEOTIDE SEQUENCE</scope>
    <source>
        <strain evidence="10">CGMCC 1.15762</strain>
    </source>
</reference>
<dbReference type="SUPFAM" id="SSF54631">
    <property type="entry name" value="CBS-domain pair"/>
    <property type="match status" value="1"/>
</dbReference>
<dbReference type="PIRSF" id="PIRSF004692">
    <property type="entry name" value="KdsD_KpsF"/>
    <property type="match status" value="1"/>
</dbReference>
<evidence type="ECO:0000259" key="8">
    <source>
        <dbReference type="PROSITE" id="PS51371"/>
    </source>
</evidence>
<proteinExistence type="inferred from homology"/>
<dbReference type="PANTHER" id="PTHR42745">
    <property type="match status" value="1"/>
</dbReference>
<evidence type="ECO:0000256" key="4">
    <source>
        <dbReference type="PIRNR" id="PIRNR004692"/>
    </source>
</evidence>
<dbReference type="InterPro" id="IPR050986">
    <property type="entry name" value="GutQ/KpsF_isomerases"/>
</dbReference>
<dbReference type="PANTHER" id="PTHR42745:SF1">
    <property type="entry name" value="ARABINOSE 5-PHOSPHATE ISOMERASE KDSD"/>
    <property type="match status" value="1"/>
</dbReference>
<evidence type="ECO:0000256" key="5">
    <source>
        <dbReference type="PIRSR" id="PIRSR004692-2"/>
    </source>
</evidence>
<reference evidence="10" key="2">
    <citation type="submission" date="2020-09" db="EMBL/GenBank/DDBJ databases">
        <authorList>
            <person name="Sun Q."/>
            <person name="Zhou Y."/>
        </authorList>
    </citation>
    <scope>NUCLEOTIDE SEQUENCE</scope>
    <source>
        <strain evidence="10">CGMCC 1.15762</strain>
    </source>
</reference>
<dbReference type="AlphaFoldDB" id="A0A8J3EHI7"/>
<dbReference type="Pfam" id="PF01380">
    <property type="entry name" value="SIS"/>
    <property type="match status" value="1"/>
</dbReference>
<dbReference type="InterPro" id="IPR035474">
    <property type="entry name" value="SIS_Kpsf"/>
</dbReference>
<dbReference type="PROSITE" id="PS51464">
    <property type="entry name" value="SIS"/>
    <property type="match status" value="1"/>
</dbReference>
<dbReference type="SUPFAM" id="SSF53697">
    <property type="entry name" value="SIS domain"/>
    <property type="match status" value="1"/>
</dbReference>
<dbReference type="Gene3D" id="3.10.580.10">
    <property type="entry name" value="CBS-domain"/>
    <property type="match status" value="1"/>
</dbReference>
<evidence type="ECO:0000256" key="6">
    <source>
        <dbReference type="PIRSR" id="PIRSR004692-3"/>
    </source>
</evidence>
<feature type="site" description="Catalytically relevant" evidence="6">
    <location>
        <position position="161"/>
    </location>
</feature>
<keyword evidence="5" id="KW-0479">Metal-binding</keyword>
<protein>
    <submittedName>
        <fullName evidence="10">KpsF/GutQ</fullName>
    </submittedName>
</protein>
<dbReference type="InterPro" id="IPR001347">
    <property type="entry name" value="SIS_dom"/>
</dbReference>
<feature type="domain" description="CBS" evidence="8">
    <location>
        <begin position="281"/>
        <end position="333"/>
    </location>
</feature>
<dbReference type="GO" id="GO:0019146">
    <property type="term" value="F:arabinose-5-phosphate isomerase activity"/>
    <property type="evidence" value="ECO:0007669"/>
    <property type="project" value="UniProtKB-ARBA"/>
</dbReference>
<dbReference type="GO" id="GO:0097367">
    <property type="term" value="F:carbohydrate derivative binding"/>
    <property type="evidence" value="ECO:0007669"/>
    <property type="project" value="InterPro"/>
</dbReference>
<dbReference type="InterPro" id="IPR046342">
    <property type="entry name" value="CBS_dom_sf"/>
</dbReference>
<feature type="site" description="Catalytically relevant" evidence="6">
    <location>
        <position position="68"/>
    </location>
</feature>
<dbReference type="InterPro" id="IPR000644">
    <property type="entry name" value="CBS_dom"/>
</dbReference>
<name>A0A8J3EHI7_9RHOB</name>
<evidence type="ECO:0000313" key="11">
    <source>
        <dbReference type="Proteomes" id="UP000617145"/>
    </source>
</evidence>
<evidence type="ECO:0000313" key="10">
    <source>
        <dbReference type="EMBL" id="GGG78730.1"/>
    </source>
</evidence>
<evidence type="ECO:0000256" key="1">
    <source>
        <dbReference type="ARBA" id="ARBA00008165"/>
    </source>
</evidence>
<evidence type="ECO:0000256" key="7">
    <source>
        <dbReference type="PROSITE-ProRule" id="PRU00703"/>
    </source>
</evidence>
<organism evidence="10 11">
    <name type="scientific">Salipiger pallidus</name>
    <dbReference type="NCBI Taxonomy" id="1775170"/>
    <lineage>
        <taxon>Bacteria</taxon>
        <taxon>Pseudomonadati</taxon>
        <taxon>Pseudomonadota</taxon>
        <taxon>Alphaproteobacteria</taxon>
        <taxon>Rhodobacterales</taxon>
        <taxon>Roseobacteraceae</taxon>
        <taxon>Salipiger</taxon>
    </lineage>
</organism>
<feature type="site" description="Catalytically relevant" evidence="6">
    <location>
        <position position="120"/>
    </location>
</feature>
<dbReference type="InterPro" id="IPR046348">
    <property type="entry name" value="SIS_dom_sf"/>
</dbReference>
<dbReference type="FunFam" id="3.40.50.10490:FF:000011">
    <property type="entry name" value="Arabinose 5-phosphate isomerase"/>
    <property type="match status" value="1"/>
</dbReference>
<evidence type="ECO:0000256" key="3">
    <source>
        <dbReference type="ARBA" id="ARBA00023122"/>
    </source>
</evidence>
<dbReference type="PROSITE" id="PS51371">
    <property type="entry name" value="CBS"/>
    <property type="match status" value="2"/>
</dbReference>
<sequence>MANVNECNPMTDQPSIAAEDALGQIRRVLETEAQALQLMGATLDGAHARALDLLAAVRGRIVVSGVGKSGHVGRKIAATFASTGAPAQFVHPTEASHGDLGMITTADLCLVLSNSGETSELADLVTYARRFAIPLIAITRRPGSTLGQQADVVLPLPDSPEACAIGVAPTTSTTATLALGDALAVALMHRRGFRREDFQVFHPGGKLGAQLMRVEALMHGGEALPLVPPEAPMSQALLEMTSKGFGMAGITEAGRLTGVITDGDLRRNLRGLMERTAGTVATRSPRTVQPGMLASEALRLMNESKITALFVVDDTGAPCGVLHLHDCLRAGIA</sequence>
<dbReference type="CDD" id="cd04604">
    <property type="entry name" value="CBS_pair_SIS_assoc"/>
    <property type="match status" value="1"/>
</dbReference>
<dbReference type="GO" id="GO:1901135">
    <property type="term" value="P:carbohydrate derivative metabolic process"/>
    <property type="evidence" value="ECO:0007669"/>
    <property type="project" value="InterPro"/>
</dbReference>